<evidence type="ECO:0000313" key="2">
    <source>
        <dbReference type="Proteomes" id="UP001497623"/>
    </source>
</evidence>
<evidence type="ECO:0000313" key="1">
    <source>
        <dbReference type="EMBL" id="CAL4141214.1"/>
    </source>
</evidence>
<keyword evidence="2" id="KW-1185">Reference proteome</keyword>
<feature type="non-terminal residue" evidence="1">
    <location>
        <position position="1"/>
    </location>
</feature>
<sequence length="117" mass="13115">SSDLQDKMNVSSIDTMDRAPTFKFIQPGPSRIVFIVKDTEVMNLQQRWDFVRKALRRTVVYDIPDGAYVAVVVFNSVGSTATELSKVDSDHNVRQRIGSSLPRNPSLVPESNKCLLC</sequence>
<gene>
    <name evidence="1" type="ORF">MNOR_LOCUS28822</name>
</gene>
<accession>A0AAV2RUF8</accession>
<dbReference type="Proteomes" id="UP001497623">
    <property type="component" value="Unassembled WGS sequence"/>
</dbReference>
<dbReference type="EMBL" id="CAXKWB010032449">
    <property type="protein sequence ID" value="CAL4141214.1"/>
    <property type="molecule type" value="Genomic_DNA"/>
</dbReference>
<name>A0AAV2RUF8_MEGNR</name>
<dbReference type="AlphaFoldDB" id="A0AAV2RUF8"/>
<proteinExistence type="predicted"/>
<organism evidence="1 2">
    <name type="scientific">Meganyctiphanes norvegica</name>
    <name type="common">Northern krill</name>
    <name type="synonym">Thysanopoda norvegica</name>
    <dbReference type="NCBI Taxonomy" id="48144"/>
    <lineage>
        <taxon>Eukaryota</taxon>
        <taxon>Metazoa</taxon>
        <taxon>Ecdysozoa</taxon>
        <taxon>Arthropoda</taxon>
        <taxon>Crustacea</taxon>
        <taxon>Multicrustacea</taxon>
        <taxon>Malacostraca</taxon>
        <taxon>Eumalacostraca</taxon>
        <taxon>Eucarida</taxon>
        <taxon>Euphausiacea</taxon>
        <taxon>Euphausiidae</taxon>
        <taxon>Meganyctiphanes</taxon>
    </lineage>
</organism>
<comment type="caution">
    <text evidence="1">The sequence shown here is derived from an EMBL/GenBank/DDBJ whole genome shotgun (WGS) entry which is preliminary data.</text>
</comment>
<protein>
    <submittedName>
        <fullName evidence="1">Uncharacterized protein</fullName>
    </submittedName>
</protein>
<reference evidence="1 2" key="1">
    <citation type="submission" date="2024-05" db="EMBL/GenBank/DDBJ databases">
        <authorList>
            <person name="Wallberg A."/>
        </authorList>
    </citation>
    <scope>NUCLEOTIDE SEQUENCE [LARGE SCALE GENOMIC DNA]</scope>
</reference>
<feature type="non-terminal residue" evidence="1">
    <location>
        <position position="117"/>
    </location>
</feature>